<reference evidence="2" key="1">
    <citation type="journal article" date="2022" name="Mol. Ecol. Resour.">
        <title>The genomes of chicory, endive, great burdock and yacon provide insights into Asteraceae palaeo-polyploidization history and plant inulin production.</title>
        <authorList>
            <person name="Fan W."/>
            <person name="Wang S."/>
            <person name="Wang H."/>
            <person name="Wang A."/>
            <person name="Jiang F."/>
            <person name="Liu H."/>
            <person name="Zhao H."/>
            <person name="Xu D."/>
            <person name="Zhang Y."/>
        </authorList>
    </citation>
    <scope>NUCLEOTIDE SEQUENCE [LARGE SCALE GENOMIC DNA]</scope>
    <source>
        <strain evidence="2">cv. Yunnan</strain>
    </source>
</reference>
<sequence length="145" mass="16474">MGQYEEINKRLDSHEETMKSIQISIWELMEGVKFLVSKTKKEESSSSVDCLYSEEEDTLDLKSDEEEEGTFVSPPPNLVYRLKNKTHDKVADHQSMPIIALASALDNASSNHQMDQIMVTEPVLINVEAIKQFKRSSRENPIAVC</sequence>
<comment type="caution">
    <text evidence="1">The sequence shown here is derived from an EMBL/GenBank/DDBJ whole genome shotgun (WGS) entry which is preliminary data.</text>
</comment>
<evidence type="ECO:0000313" key="1">
    <source>
        <dbReference type="EMBL" id="KAI3762973.1"/>
    </source>
</evidence>
<keyword evidence="2" id="KW-1185">Reference proteome</keyword>
<evidence type="ECO:0000313" key="2">
    <source>
        <dbReference type="Proteomes" id="UP001056120"/>
    </source>
</evidence>
<protein>
    <submittedName>
        <fullName evidence="1">Uncharacterized protein</fullName>
    </submittedName>
</protein>
<gene>
    <name evidence="1" type="ORF">L1987_53418</name>
</gene>
<reference evidence="1 2" key="2">
    <citation type="journal article" date="2022" name="Mol. Ecol. Resour.">
        <title>The genomes of chicory, endive, great burdock and yacon provide insights into Asteraceae paleo-polyploidization history and plant inulin production.</title>
        <authorList>
            <person name="Fan W."/>
            <person name="Wang S."/>
            <person name="Wang H."/>
            <person name="Wang A."/>
            <person name="Jiang F."/>
            <person name="Liu H."/>
            <person name="Zhao H."/>
            <person name="Xu D."/>
            <person name="Zhang Y."/>
        </authorList>
    </citation>
    <scope>NUCLEOTIDE SEQUENCE [LARGE SCALE GENOMIC DNA]</scope>
    <source>
        <strain evidence="2">cv. Yunnan</strain>
        <tissue evidence="1">Leaves</tissue>
    </source>
</reference>
<accession>A0ACB9EWG5</accession>
<proteinExistence type="predicted"/>
<organism evidence="1 2">
    <name type="scientific">Smallanthus sonchifolius</name>
    <dbReference type="NCBI Taxonomy" id="185202"/>
    <lineage>
        <taxon>Eukaryota</taxon>
        <taxon>Viridiplantae</taxon>
        <taxon>Streptophyta</taxon>
        <taxon>Embryophyta</taxon>
        <taxon>Tracheophyta</taxon>
        <taxon>Spermatophyta</taxon>
        <taxon>Magnoliopsida</taxon>
        <taxon>eudicotyledons</taxon>
        <taxon>Gunneridae</taxon>
        <taxon>Pentapetalae</taxon>
        <taxon>asterids</taxon>
        <taxon>campanulids</taxon>
        <taxon>Asterales</taxon>
        <taxon>Asteraceae</taxon>
        <taxon>Asteroideae</taxon>
        <taxon>Heliantheae alliance</taxon>
        <taxon>Millerieae</taxon>
        <taxon>Smallanthus</taxon>
    </lineage>
</organism>
<dbReference type="Proteomes" id="UP001056120">
    <property type="component" value="Linkage Group LG17"/>
</dbReference>
<name>A0ACB9EWG5_9ASTR</name>
<dbReference type="EMBL" id="CM042034">
    <property type="protein sequence ID" value="KAI3762973.1"/>
    <property type="molecule type" value="Genomic_DNA"/>
</dbReference>